<evidence type="ECO:0000313" key="2">
    <source>
        <dbReference type="Proteomes" id="UP000789525"/>
    </source>
</evidence>
<name>A0ACA9PA55_9GLOM</name>
<keyword evidence="2" id="KW-1185">Reference proteome</keyword>
<feature type="non-terminal residue" evidence="1">
    <location>
        <position position="1"/>
    </location>
</feature>
<reference evidence="1" key="1">
    <citation type="submission" date="2021-06" db="EMBL/GenBank/DDBJ databases">
        <authorList>
            <person name="Kallberg Y."/>
            <person name="Tangrot J."/>
            <person name="Rosling A."/>
        </authorList>
    </citation>
    <scope>NUCLEOTIDE SEQUENCE</scope>
    <source>
        <strain evidence="1">CL356</strain>
    </source>
</reference>
<organism evidence="1 2">
    <name type="scientific">Acaulospora colombiana</name>
    <dbReference type="NCBI Taxonomy" id="27376"/>
    <lineage>
        <taxon>Eukaryota</taxon>
        <taxon>Fungi</taxon>
        <taxon>Fungi incertae sedis</taxon>
        <taxon>Mucoromycota</taxon>
        <taxon>Glomeromycotina</taxon>
        <taxon>Glomeromycetes</taxon>
        <taxon>Diversisporales</taxon>
        <taxon>Acaulosporaceae</taxon>
        <taxon>Acaulospora</taxon>
    </lineage>
</organism>
<dbReference type="Proteomes" id="UP000789525">
    <property type="component" value="Unassembled WGS sequence"/>
</dbReference>
<gene>
    <name evidence="1" type="ORF">ACOLOM_LOCUS10186</name>
</gene>
<proteinExistence type="predicted"/>
<comment type="caution">
    <text evidence="1">The sequence shown here is derived from an EMBL/GenBank/DDBJ whole genome shotgun (WGS) entry which is preliminary data.</text>
</comment>
<sequence length="511" mass="57930">PGIAFHVPVEVNEIQQKGQNNLPVPEKAVSFAAFEGRVRRLGIQRKWTQFSVGIRDFWKGGEEEMKTVATRIRDLIHEHTAYAYSETRVERFPCNGGGTLMFDHQKRQVTVQLEHSIIHPPYRGTSIPAKWSEFITQRWTWDTDTESLVRKNKAEKKASSVSSASSGLTSLGSSSSSDLTSLYSSDTSTRPNNRNNVKGHHPSTQYMDDNTDAIDLAVRNHSNRALPVNNDDQEEEDDWMPEGRTFIASAVSREGVQEPTCCISCNKSWDIVSPARRIYPSAAGPKGSLMSRCEGCHSERMTSRKEKILVNKEEIDDLPPLSSNAVSWEQFQDNVHRLGQQPDQIRFSAVISDLWDGGNEEIHDVGSQIMTIIFQWTGYKFISKKNPLTTTIKLICTQREPQRKATQSHQLNGLTAENDSQVDTFPCRGAGRITFDFRSCRASIPTKWTQYILERQTWNPNRLWNDIVKENKQRGGGSPLVQQSFFEDQYTPTTTTYTGGRRQSLSRLHTK</sequence>
<feature type="non-terminal residue" evidence="1">
    <location>
        <position position="511"/>
    </location>
</feature>
<evidence type="ECO:0000313" key="1">
    <source>
        <dbReference type="EMBL" id="CAG8699748.1"/>
    </source>
</evidence>
<accession>A0ACA9PA55</accession>
<protein>
    <submittedName>
        <fullName evidence="1">440_t:CDS:1</fullName>
    </submittedName>
</protein>
<dbReference type="EMBL" id="CAJVPT010031979">
    <property type="protein sequence ID" value="CAG8699748.1"/>
    <property type="molecule type" value="Genomic_DNA"/>
</dbReference>